<sequence>MKGKGWVDERCTVTDRVSHDMYSVQYASPRHDGLRLLDLPTAQGASGWSRIRVRRFPADLRAMISTMPPTPPTD</sequence>
<name>A0AAV3YBD4_9GAST</name>
<accession>A0AAV3YBD4</accession>
<reference evidence="1 2" key="1">
    <citation type="journal article" date="2021" name="Elife">
        <title>Chloroplast acquisition without the gene transfer in kleptoplastic sea slugs, Plakobranchus ocellatus.</title>
        <authorList>
            <person name="Maeda T."/>
            <person name="Takahashi S."/>
            <person name="Yoshida T."/>
            <person name="Shimamura S."/>
            <person name="Takaki Y."/>
            <person name="Nagai Y."/>
            <person name="Toyoda A."/>
            <person name="Suzuki Y."/>
            <person name="Arimoto A."/>
            <person name="Ishii H."/>
            <person name="Satoh N."/>
            <person name="Nishiyama T."/>
            <person name="Hasebe M."/>
            <person name="Maruyama T."/>
            <person name="Minagawa J."/>
            <person name="Obokata J."/>
            <person name="Shigenobu S."/>
        </authorList>
    </citation>
    <scope>NUCLEOTIDE SEQUENCE [LARGE SCALE GENOMIC DNA]</scope>
</reference>
<evidence type="ECO:0000313" key="2">
    <source>
        <dbReference type="Proteomes" id="UP000735302"/>
    </source>
</evidence>
<keyword evidence="2" id="KW-1185">Reference proteome</keyword>
<dbReference type="EMBL" id="BLXT01000744">
    <property type="protein sequence ID" value="GFN79809.1"/>
    <property type="molecule type" value="Genomic_DNA"/>
</dbReference>
<organism evidence="1 2">
    <name type="scientific">Plakobranchus ocellatus</name>
    <dbReference type="NCBI Taxonomy" id="259542"/>
    <lineage>
        <taxon>Eukaryota</taxon>
        <taxon>Metazoa</taxon>
        <taxon>Spiralia</taxon>
        <taxon>Lophotrochozoa</taxon>
        <taxon>Mollusca</taxon>
        <taxon>Gastropoda</taxon>
        <taxon>Heterobranchia</taxon>
        <taxon>Euthyneura</taxon>
        <taxon>Panpulmonata</taxon>
        <taxon>Sacoglossa</taxon>
        <taxon>Placobranchoidea</taxon>
        <taxon>Plakobranchidae</taxon>
        <taxon>Plakobranchus</taxon>
    </lineage>
</organism>
<evidence type="ECO:0000313" key="1">
    <source>
        <dbReference type="EMBL" id="GFN79809.1"/>
    </source>
</evidence>
<dbReference type="AlphaFoldDB" id="A0AAV3YBD4"/>
<dbReference type="Proteomes" id="UP000735302">
    <property type="component" value="Unassembled WGS sequence"/>
</dbReference>
<comment type="caution">
    <text evidence="1">The sequence shown here is derived from an EMBL/GenBank/DDBJ whole genome shotgun (WGS) entry which is preliminary data.</text>
</comment>
<gene>
    <name evidence="1" type="ORF">PoB_000631500</name>
</gene>
<protein>
    <submittedName>
        <fullName evidence="1">Uncharacterized protein</fullName>
    </submittedName>
</protein>
<proteinExistence type="predicted"/>